<evidence type="ECO:0000313" key="3">
    <source>
        <dbReference type="EMBL" id="MCE4540023.1"/>
    </source>
</evidence>
<keyword evidence="4" id="KW-1185">Reference proteome</keyword>
<evidence type="ECO:0000313" key="4">
    <source>
        <dbReference type="Proteomes" id="UP001201463"/>
    </source>
</evidence>
<feature type="transmembrane region" description="Helical" evidence="1">
    <location>
        <begin position="230"/>
        <end position="249"/>
    </location>
</feature>
<feature type="transmembrane region" description="Helical" evidence="1">
    <location>
        <begin position="48"/>
        <end position="65"/>
    </location>
</feature>
<dbReference type="EMBL" id="JAJTWT010000012">
    <property type="protein sequence ID" value="MCE4540023.1"/>
    <property type="molecule type" value="Genomic_DNA"/>
</dbReference>
<evidence type="ECO:0000259" key="2">
    <source>
        <dbReference type="Pfam" id="PF07786"/>
    </source>
</evidence>
<feature type="transmembrane region" description="Helical" evidence="1">
    <location>
        <begin position="143"/>
        <end position="160"/>
    </location>
</feature>
<feature type="transmembrane region" description="Helical" evidence="1">
    <location>
        <begin position="299"/>
        <end position="319"/>
    </location>
</feature>
<feature type="transmembrane region" description="Helical" evidence="1">
    <location>
        <begin position="77"/>
        <end position="97"/>
    </location>
</feature>
<keyword evidence="1" id="KW-1133">Transmembrane helix</keyword>
<dbReference type="InterPro" id="IPR012429">
    <property type="entry name" value="HGSNAT_cat"/>
</dbReference>
<dbReference type="Proteomes" id="UP001201463">
    <property type="component" value="Unassembled WGS sequence"/>
</dbReference>
<name>A0ABS8XJS1_9BURK</name>
<dbReference type="PANTHER" id="PTHR31061:SF24">
    <property type="entry name" value="LD22376P"/>
    <property type="match status" value="1"/>
</dbReference>
<reference evidence="3 4" key="1">
    <citation type="submission" date="2021-12" db="EMBL/GenBank/DDBJ databases">
        <title>Genome seq of p7.</title>
        <authorList>
            <person name="Seo T."/>
        </authorList>
    </citation>
    <scope>NUCLEOTIDE SEQUENCE [LARGE SCALE GENOMIC DNA]</scope>
    <source>
        <strain evidence="3 4">P7</strain>
    </source>
</reference>
<dbReference type="PANTHER" id="PTHR31061">
    <property type="entry name" value="LD22376P"/>
    <property type="match status" value="1"/>
</dbReference>
<protein>
    <submittedName>
        <fullName evidence="3">Heparan-alpha-glucosaminide N-acetyltransferase domain-containing protein</fullName>
    </submittedName>
</protein>
<feature type="domain" description="Heparan-alpha-glucosaminide N-acetyltransferase catalytic" evidence="2">
    <location>
        <begin position="4"/>
        <end position="222"/>
    </location>
</feature>
<sequence length="368" mass="40301">MTPRARALDVLRGLTLALMIVVNMSISESLSYAPLLHAAWNGLTPTDLVFPSFLFAVGASLAFTLPRHAALGHGAVLGWALRRAALLFACGFVLNQFPFFKLDAAGQWHWMDWSHVRILGVLQRIGLAFAIAALLIHFGRGRGLLAFSVAVLVANAWVLANCGDDSLTGNAAVRLDRWLLGPPHLYAGEGQPFDPEGLLGLLPSVVNVLGGYTAARWVRQLGAGRPLLRRLLLASLALLGLALVVQGVVPVNKKLWSSSFVLVGLGVDAALLALLVLLVDLWRWERPAKFFEILGRNTLAIYLLSEVLQALLWTLPWGAEPAFMGVFRRAFQPWAGDKPGSLAFALVFMLGCWTVAWWMDRRRLYIRA</sequence>
<feature type="transmembrane region" description="Helical" evidence="1">
    <location>
        <begin position="198"/>
        <end position="218"/>
    </location>
</feature>
<gene>
    <name evidence="3" type="ORF">LXT12_22480</name>
</gene>
<keyword evidence="1" id="KW-0812">Transmembrane</keyword>
<dbReference type="Pfam" id="PF07786">
    <property type="entry name" value="HGSNAT_cat"/>
    <property type="match status" value="1"/>
</dbReference>
<feature type="transmembrane region" description="Helical" evidence="1">
    <location>
        <begin position="255"/>
        <end position="279"/>
    </location>
</feature>
<accession>A0ABS8XJS1</accession>
<dbReference type="RefSeq" id="WP_233394539.1">
    <property type="nucleotide sequence ID" value="NZ_JAJTWT010000012.1"/>
</dbReference>
<evidence type="ECO:0000256" key="1">
    <source>
        <dbReference type="SAM" id="Phobius"/>
    </source>
</evidence>
<keyword evidence="1" id="KW-0472">Membrane</keyword>
<comment type="caution">
    <text evidence="3">The sequence shown here is derived from an EMBL/GenBank/DDBJ whole genome shotgun (WGS) entry which is preliminary data.</text>
</comment>
<feature type="transmembrane region" description="Helical" evidence="1">
    <location>
        <begin position="339"/>
        <end position="359"/>
    </location>
</feature>
<feature type="transmembrane region" description="Helical" evidence="1">
    <location>
        <begin position="117"/>
        <end position="136"/>
    </location>
</feature>
<proteinExistence type="predicted"/>
<organism evidence="3 4">
    <name type="scientific">Pelomonas caseinilytica</name>
    <dbReference type="NCBI Taxonomy" id="2906763"/>
    <lineage>
        <taxon>Bacteria</taxon>
        <taxon>Pseudomonadati</taxon>
        <taxon>Pseudomonadota</taxon>
        <taxon>Betaproteobacteria</taxon>
        <taxon>Burkholderiales</taxon>
        <taxon>Sphaerotilaceae</taxon>
        <taxon>Roseateles</taxon>
    </lineage>
</organism>